<dbReference type="Proteomes" id="UP001056778">
    <property type="component" value="Chromosome 5"/>
</dbReference>
<organism evidence="1 2">
    <name type="scientific">Holotrichia oblita</name>
    <name type="common">Chafer beetle</name>
    <dbReference type="NCBI Taxonomy" id="644536"/>
    <lineage>
        <taxon>Eukaryota</taxon>
        <taxon>Metazoa</taxon>
        <taxon>Ecdysozoa</taxon>
        <taxon>Arthropoda</taxon>
        <taxon>Hexapoda</taxon>
        <taxon>Insecta</taxon>
        <taxon>Pterygota</taxon>
        <taxon>Neoptera</taxon>
        <taxon>Endopterygota</taxon>
        <taxon>Coleoptera</taxon>
        <taxon>Polyphaga</taxon>
        <taxon>Scarabaeiformia</taxon>
        <taxon>Scarabaeidae</taxon>
        <taxon>Melolonthinae</taxon>
        <taxon>Holotrichia</taxon>
    </lineage>
</organism>
<evidence type="ECO:0000313" key="2">
    <source>
        <dbReference type="Proteomes" id="UP001056778"/>
    </source>
</evidence>
<reference evidence="1" key="1">
    <citation type="submission" date="2022-04" db="EMBL/GenBank/DDBJ databases">
        <title>Chromosome-scale genome assembly of Holotrichia oblita Faldermann.</title>
        <authorList>
            <person name="Rongchong L."/>
        </authorList>
    </citation>
    <scope>NUCLEOTIDE SEQUENCE</scope>
    <source>
        <strain evidence="1">81SQS9</strain>
    </source>
</reference>
<keyword evidence="2" id="KW-1185">Reference proteome</keyword>
<protein>
    <submittedName>
        <fullName evidence="1">Uncharacterized protein</fullName>
    </submittedName>
</protein>
<evidence type="ECO:0000313" key="1">
    <source>
        <dbReference type="EMBL" id="KAI4460976.1"/>
    </source>
</evidence>
<sequence>MWFTGLQPVSRNKPLIKYRFYLDVKNRVSANKLEVKIKELGGVSVLFMNFVIEVTHVITDREECHSSKGGGFYPKTPQSVTNVSCHNDTGNAAEDTPTRGRPKTRADAMLERARKTATVISKDPLEQARNWRITIWTVEKALTWLDKLKLSVKVSIKKKNCKIFELKAPYIKFETFDRSMVVRLFDSCPSLFKCTPKHFLVASMDELNSIKRSTYKKMPRTRTISLTDKIKNSPLSPTGSEAGHRLRSRRQCSIHSYLGGITDDDGHLSGFESPRESRELRSSTRQLLKLVENEQKDTWDSGRPKRTCIKQKRSSAEERLVLDNRMYYKVEVLSNKLRSSSDKTKDEPIKRAQTPAPQEHKENNKDKSLIVKFKRMRSSELKQLNNEAENFLFPKKDESSSEEDLDADGPETTVSVRDGDSTVLLSSETDEPREEEVKHLDEASLDSNWSESSVKKRKRRTHAEAFISDNQKYYKFETPGSRLRYHGSYLPPIANVQKSPKHNGEYTNKTHKANEKDSIKKEKRDIKTVKLDLEELQFSFEKVPRSEPWYQTFRRQDQGQEYYTCFSDSG</sequence>
<dbReference type="EMBL" id="CM043019">
    <property type="protein sequence ID" value="KAI4460976.1"/>
    <property type="molecule type" value="Genomic_DNA"/>
</dbReference>
<comment type="caution">
    <text evidence="1">The sequence shown here is derived from an EMBL/GenBank/DDBJ whole genome shotgun (WGS) entry which is preliminary data.</text>
</comment>
<name>A0ACB9T2E8_HOLOL</name>
<proteinExistence type="predicted"/>
<accession>A0ACB9T2E8</accession>
<gene>
    <name evidence="1" type="ORF">MML48_5g00013443</name>
</gene>